<organism evidence="1 2">
    <name type="scientific">Paralimibaculum aggregatum</name>
    <dbReference type="NCBI Taxonomy" id="3036245"/>
    <lineage>
        <taxon>Bacteria</taxon>
        <taxon>Pseudomonadati</taxon>
        <taxon>Pseudomonadota</taxon>
        <taxon>Alphaproteobacteria</taxon>
        <taxon>Rhodobacterales</taxon>
        <taxon>Paracoccaceae</taxon>
        <taxon>Paralimibaculum</taxon>
    </lineage>
</organism>
<dbReference type="Proteomes" id="UP001239909">
    <property type="component" value="Unassembled WGS sequence"/>
</dbReference>
<accession>A0ABQ6LMZ9</accession>
<sequence>MVMVIVPSFAVFGFDNLRLRRSAVATTAARRTTQIAPHAAARDTTPAIVPVADRLN</sequence>
<proteinExistence type="predicted"/>
<reference evidence="1 2" key="1">
    <citation type="submission" date="2023-04" db="EMBL/GenBank/DDBJ databases">
        <title>Marinoamorphus aggregata gen. nov., sp. Nov., isolate from tissue of brittle star Ophioplocus japonicus.</title>
        <authorList>
            <person name="Kawano K."/>
            <person name="Sawayama S."/>
            <person name="Nakagawa S."/>
        </authorList>
    </citation>
    <scope>NUCLEOTIDE SEQUENCE [LARGE SCALE GENOMIC DNA]</scope>
    <source>
        <strain evidence="1 2">NKW23</strain>
    </source>
</reference>
<keyword evidence="2" id="KW-1185">Reference proteome</keyword>
<dbReference type="EMBL" id="BSYI01000038">
    <property type="protein sequence ID" value="GMG84571.1"/>
    <property type="molecule type" value="Genomic_DNA"/>
</dbReference>
<gene>
    <name evidence="1" type="ORF">LNKW23_37870</name>
</gene>
<comment type="caution">
    <text evidence="1">The sequence shown here is derived from an EMBL/GenBank/DDBJ whole genome shotgun (WGS) entry which is preliminary data.</text>
</comment>
<evidence type="ECO:0000313" key="1">
    <source>
        <dbReference type="EMBL" id="GMG84571.1"/>
    </source>
</evidence>
<name>A0ABQ6LMZ9_9RHOB</name>
<protein>
    <submittedName>
        <fullName evidence="1">Uncharacterized protein</fullName>
    </submittedName>
</protein>
<evidence type="ECO:0000313" key="2">
    <source>
        <dbReference type="Proteomes" id="UP001239909"/>
    </source>
</evidence>